<sequence>MNGISYRKSVAWGKALGSLLFVLACLFLLYAAFIMDTSFIRKFFCITSAIIGIPFFGGYLVVSLPRALKSDTQLITYDQNSISDGTRTVAWTKITSISYSGPSIRKWLLPKFPVLIFHLNNREIWTVNTYYLLTDTEIQSVMKRLRGLISRNGKETK</sequence>
<feature type="transmembrane region" description="Helical" evidence="1">
    <location>
        <begin position="39"/>
        <end position="62"/>
    </location>
</feature>
<organism evidence="2 3">
    <name type="scientific">Paenibacillus lautus</name>
    <name type="common">Bacillus lautus</name>
    <dbReference type="NCBI Taxonomy" id="1401"/>
    <lineage>
        <taxon>Bacteria</taxon>
        <taxon>Bacillati</taxon>
        <taxon>Bacillota</taxon>
        <taxon>Bacilli</taxon>
        <taxon>Bacillales</taxon>
        <taxon>Paenibacillaceae</taxon>
        <taxon>Paenibacillus</taxon>
    </lineage>
</organism>
<keyword evidence="1" id="KW-1133">Transmembrane helix</keyword>
<keyword evidence="3" id="KW-1185">Reference proteome</keyword>
<dbReference type="RefSeq" id="WP_119850469.1">
    <property type="nucleotide sequence ID" value="NZ_CP032412.1"/>
</dbReference>
<gene>
    <name evidence="2" type="ORF">D5F53_28150</name>
</gene>
<proteinExistence type="predicted"/>
<evidence type="ECO:0000256" key="1">
    <source>
        <dbReference type="SAM" id="Phobius"/>
    </source>
</evidence>
<feature type="transmembrane region" description="Helical" evidence="1">
    <location>
        <begin position="12"/>
        <end position="33"/>
    </location>
</feature>
<reference evidence="2 3" key="1">
    <citation type="submission" date="2018-09" db="EMBL/GenBank/DDBJ databases">
        <title>Genome Sequence of Paenibacillus lautus Strain E7593-69, Azo Dye-Degrading Bacteria, Isolated from Commercial Tattoo Inks.</title>
        <authorList>
            <person name="Nho S.W."/>
            <person name="Kim S.-J."/>
            <person name="Kweon O."/>
            <person name="Cerniglia C.E."/>
        </authorList>
    </citation>
    <scope>NUCLEOTIDE SEQUENCE [LARGE SCALE GENOMIC DNA]</scope>
    <source>
        <strain evidence="2 3">E7593-69</strain>
    </source>
</reference>
<keyword evidence="1" id="KW-0812">Transmembrane</keyword>
<dbReference type="InterPro" id="IPR035324">
    <property type="entry name" value="DUF5381"/>
</dbReference>
<accession>A0A385TTM3</accession>
<dbReference type="Proteomes" id="UP000266552">
    <property type="component" value="Chromosome"/>
</dbReference>
<name>A0A385TTM3_PAELA</name>
<keyword evidence="1" id="KW-0472">Membrane</keyword>
<evidence type="ECO:0000313" key="3">
    <source>
        <dbReference type="Proteomes" id="UP000266552"/>
    </source>
</evidence>
<dbReference type="PROSITE" id="PS51257">
    <property type="entry name" value="PROKAR_LIPOPROTEIN"/>
    <property type="match status" value="1"/>
</dbReference>
<evidence type="ECO:0000313" key="2">
    <source>
        <dbReference type="EMBL" id="AYB46943.1"/>
    </source>
</evidence>
<dbReference type="Pfam" id="PF17353">
    <property type="entry name" value="DUF5381"/>
    <property type="match status" value="1"/>
</dbReference>
<protein>
    <submittedName>
        <fullName evidence="2">Uncharacterized protein</fullName>
    </submittedName>
</protein>
<dbReference type="AlphaFoldDB" id="A0A385TTM3"/>
<dbReference type="EMBL" id="CP032412">
    <property type="protein sequence ID" value="AYB46943.1"/>
    <property type="molecule type" value="Genomic_DNA"/>
</dbReference>
<dbReference type="KEGG" id="plw:D5F53_28150"/>